<proteinExistence type="predicted"/>
<evidence type="ECO:0000313" key="2">
    <source>
        <dbReference type="Proteomes" id="UP000196240"/>
    </source>
</evidence>
<protein>
    <submittedName>
        <fullName evidence="1">Uncharacterized protein</fullName>
    </submittedName>
</protein>
<dbReference type="EMBL" id="FUUY01000001">
    <property type="protein sequence ID" value="SJX20808.1"/>
    <property type="molecule type" value="Genomic_DNA"/>
</dbReference>
<dbReference type="RefSeq" id="WP_087010864.1">
    <property type="nucleotide sequence ID" value="NZ_CP059080.1"/>
</dbReference>
<accession>A0A1R7Q972</accession>
<organism evidence="1 2">
    <name type="scientific">Acinetobacter johnsonii</name>
    <dbReference type="NCBI Taxonomy" id="40214"/>
    <lineage>
        <taxon>Bacteria</taxon>
        <taxon>Pseudomonadati</taxon>
        <taxon>Pseudomonadota</taxon>
        <taxon>Gammaproteobacteria</taxon>
        <taxon>Moraxellales</taxon>
        <taxon>Moraxellaceae</taxon>
        <taxon>Acinetobacter</taxon>
    </lineage>
</organism>
<name>A0A1R7Q972_ACIJO</name>
<dbReference type="Proteomes" id="UP000196240">
    <property type="component" value="Unassembled WGS sequence"/>
</dbReference>
<sequence length="80" mass="9068">MSLSDEIFEWRKQFIEKLILSGVKPEDARVQTDAAQALIYKDCIVTATIECPIEFVEELNNILLDFSQKNGCLVIAKASY</sequence>
<gene>
    <name evidence="1" type="ORF">ACNJC6_00405</name>
</gene>
<dbReference type="AlphaFoldDB" id="A0A1R7Q972"/>
<evidence type="ECO:0000313" key="1">
    <source>
        <dbReference type="EMBL" id="SJX20808.1"/>
    </source>
</evidence>
<reference evidence="1 2" key="1">
    <citation type="submission" date="2017-02" db="EMBL/GenBank/DDBJ databases">
        <authorList>
            <person name="Peterson S.W."/>
        </authorList>
    </citation>
    <scope>NUCLEOTIDE SEQUENCE [LARGE SCALE GENOMIC DNA]</scope>
    <source>
        <strain evidence="1">C6</strain>
    </source>
</reference>